<dbReference type="SUPFAM" id="SSF56954">
    <property type="entry name" value="Outer membrane efflux proteins (OEP)"/>
    <property type="match status" value="1"/>
</dbReference>
<keyword evidence="3" id="KW-0813">Transport</keyword>
<dbReference type="InterPro" id="IPR003423">
    <property type="entry name" value="OMP_efflux"/>
</dbReference>
<evidence type="ECO:0000256" key="4">
    <source>
        <dbReference type="ARBA" id="ARBA00022452"/>
    </source>
</evidence>
<accession>A0A923N463</accession>
<dbReference type="Proteomes" id="UP000641454">
    <property type="component" value="Unassembled WGS sequence"/>
</dbReference>
<evidence type="ECO:0000256" key="6">
    <source>
        <dbReference type="ARBA" id="ARBA00023136"/>
    </source>
</evidence>
<dbReference type="Gene3D" id="1.20.1600.10">
    <property type="entry name" value="Outer membrane efflux proteins (OEP)"/>
    <property type="match status" value="1"/>
</dbReference>
<dbReference type="PANTHER" id="PTHR30026:SF21">
    <property type="entry name" value="SLR1270 PROTEIN"/>
    <property type="match status" value="1"/>
</dbReference>
<evidence type="ECO:0000256" key="3">
    <source>
        <dbReference type="ARBA" id="ARBA00022448"/>
    </source>
</evidence>
<dbReference type="Pfam" id="PF02321">
    <property type="entry name" value="OEP"/>
    <property type="match status" value="1"/>
</dbReference>
<evidence type="ECO:0000313" key="9">
    <source>
        <dbReference type="Proteomes" id="UP000641454"/>
    </source>
</evidence>
<evidence type="ECO:0000256" key="1">
    <source>
        <dbReference type="ARBA" id="ARBA00004442"/>
    </source>
</evidence>
<dbReference type="RefSeq" id="WP_187019685.1">
    <property type="nucleotide sequence ID" value="NZ_JACRUK010000035.1"/>
</dbReference>
<comment type="caution">
    <text evidence="8">The sequence shown here is derived from an EMBL/GenBank/DDBJ whole genome shotgun (WGS) entry which is preliminary data.</text>
</comment>
<evidence type="ECO:0000256" key="7">
    <source>
        <dbReference type="ARBA" id="ARBA00023237"/>
    </source>
</evidence>
<dbReference type="EMBL" id="JACRUL010000034">
    <property type="protein sequence ID" value="MBC5845318.1"/>
    <property type="molecule type" value="Genomic_DNA"/>
</dbReference>
<organism evidence="8 9">
    <name type="scientific">Flavobacterium muglaense</name>
    <dbReference type="NCBI Taxonomy" id="2764716"/>
    <lineage>
        <taxon>Bacteria</taxon>
        <taxon>Pseudomonadati</taxon>
        <taxon>Bacteroidota</taxon>
        <taxon>Flavobacteriia</taxon>
        <taxon>Flavobacteriales</taxon>
        <taxon>Flavobacteriaceae</taxon>
        <taxon>Flavobacterium</taxon>
    </lineage>
</organism>
<protein>
    <submittedName>
        <fullName evidence="8">TolC family protein</fullName>
    </submittedName>
</protein>
<keyword evidence="9" id="KW-1185">Reference proteome</keyword>
<keyword evidence="6" id="KW-0472">Membrane</keyword>
<dbReference type="InterPro" id="IPR051906">
    <property type="entry name" value="TolC-like"/>
</dbReference>
<name>A0A923N463_9FLAO</name>
<dbReference type="GO" id="GO:1990281">
    <property type="term" value="C:efflux pump complex"/>
    <property type="evidence" value="ECO:0007669"/>
    <property type="project" value="TreeGrafter"/>
</dbReference>
<dbReference type="GO" id="GO:0015288">
    <property type="term" value="F:porin activity"/>
    <property type="evidence" value="ECO:0007669"/>
    <property type="project" value="TreeGrafter"/>
</dbReference>
<evidence type="ECO:0000256" key="2">
    <source>
        <dbReference type="ARBA" id="ARBA00007613"/>
    </source>
</evidence>
<keyword evidence="5" id="KW-0812">Transmembrane</keyword>
<evidence type="ECO:0000256" key="5">
    <source>
        <dbReference type="ARBA" id="ARBA00022692"/>
    </source>
</evidence>
<evidence type="ECO:0000313" key="8">
    <source>
        <dbReference type="EMBL" id="MBC5845318.1"/>
    </source>
</evidence>
<reference evidence="8 9" key="1">
    <citation type="submission" date="2020-08" db="EMBL/GenBank/DDBJ databases">
        <title>Description of novel Flavobacterium F-392 isolate.</title>
        <authorList>
            <person name="Saticioglu I.B."/>
            <person name="Duman M."/>
            <person name="Altun S."/>
        </authorList>
    </citation>
    <scope>NUCLEOTIDE SEQUENCE [LARGE SCALE GENOMIC DNA]</scope>
    <source>
        <strain evidence="8 9">F-392</strain>
    </source>
</reference>
<keyword evidence="4" id="KW-1134">Transmembrane beta strand</keyword>
<dbReference type="AlphaFoldDB" id="A0A923N463"/>
<gene>
    <name evidence="8" type="ORF">H8R25_12830</name>
</gene>
<comment type="subcellular location">
    <subcellularLocation>
        <location evidence="1">Cell outer membrane</location>
    </subcellularLocation>
</comment>
<sequence length="441" mass="49395">MKVSQIMLFGFFFIGIYSMEAQDKTSLTLEQAIQMAWNKSNEVTMANTKVETSRLELQSAKNNQYPDFKISGQYQRLTKVTIDLKTTSSSSSDPLPIVDQLVLGQANATLPVFAGFKIKNSIKLSDQLYQAEAANAMQTKEEVAMKVVNLYASLYKAQKTVELLKENQKSAQQRVTDFIELEKNGIIPRNDLLKSQLQVSKIQLTLDRAISDLNVVNFELISLLKMDAKTKLEVRESDFADFQMNNIPTDEQLALQNRKDLEAIQFQEKASLANIKIAKSGYYPSIAILGGYTALNLKNVLVVQNAMNIGVGLSYDLSGILKNGTTVKIAESKALELQNAEAMLKDYIKIEVQKAIEDYDLALKQNLVYNQAVEQASENYRIIKDKYDNGLSDTNDLLEADVEQLGSKINKTLAKANVIQKYYELLSVSGQLNQTFNLSKI</sequence>
<proteinExistence type="inferred from homology"/>
<comment type="similarity">
    <text evidence="2">Belongs to the outer membrane factor (OMF) (TC 1.B.17) family.</text>
</comment>
<dbReference type="GO" id="GO:0015562">
    <property type="term" value="F:efflux transmembrane transporter activity"/>
    <property type="evidence" value="ECO:0007669"/>
    <property type="project" value="InterPro"/>
</dbReference>
<dbReference type="GO" id="GO:0009279">
    <property type="term" value="C:cell outer membrane"/>
    <property type="evidence" value="ECO:0007669"/>
    <property type="project" value="UniProtKB-SubCell"/>
</dbReference>
<dbReference type="PANTHER" id="PTHR30026">
    <property type="entry name" value="OUTER MEMBRANE PROTEIN TOLC"/>
    <property type="match status" value="1"/>
</dbReference>
<keyword evidence="7" id="KW-0998">Cell outer membrane</keyword>